<accession>G7ZJ32</accession>
<dbReference type="EMBL" id="FQ311874">
    <property type="protein sequence ID" value="CBS91567.1"/>
    <property type="molecule type" value="Genomic_DNA"/>
</dbReference>
<proteinExistence type="predicted"/>
<dbReference type="SMART" id="SM00028">
    <property type="entry name" value="TPR"/>
    <property type="match status" value="4"/>
</dbReference>
<dbReference type="OrthoDB" id="7307700at2"/>
<evidence type="ECO:0000313" key="2">
    <source>
        <dbReference type="Proteomes" id="UP000005667"/>
    </source>
</evidence>
<evidence type="ECO:0000313" key="1">
    <source>
        <dbReference type="EMBL" id="CBS91567.1"/>
    </source>
</evidence>
<dbReference type="HOGENOM" id="CLU_688212_0_0_5"/>
<gene>
    <name evidence="1" type="ordered locus">AZOLI_p60155</name>
</gene>
<keyword evidence="2" id="KW-1185">Reference proteome</keyword>
<keyword evidence="1" id="KW-0614">Plasmid</keyword>
<dbReference type="Gene3D" id="1.25.40.10">
    <property type="entry name" value="Tetratricopeptide repeat domain"/>
    <property type="match status" value="2"/>
</dbReference>
<name>G7ZJ32_AZOL4</name>
<reference evidence="2" key="1">
    <citation type="journal article" date="2011" name="PLoS Genet.">
        <title>Azospirillum genomes reveal transition of bacteria from aquatic to terrestrial environments.</title>
        <authorList>
            <person name="Wisniewski-Dye F."/>
            <person name="Borziak K."/>
            <person name="Khalsa-Moyers G."/>
            <person name="Alexandre G."/>
            <person name="Sukharnikov L.O."/>
            <person name="Wuichet K."/>
            <person name="Hurst G.B."/>
            <person name="McDonald W.H."/>
            <person name="Robertson J.S."/>
            <person name="Barbe V."/>
            <person name="Calteau A."/>
            <person name="Rouy Z."/>
            <person name="Mangenot S."/>
            <person name="Prigent-Combaret C."/>
            <person name="Normand P."/>
            <person name="Boyer M."/>
            <person name="Siguier P."/>
            <person name="Dessaux Y."/>
            <person name="Elmerich C."/>
            <person name="Condemine G."/>
            <person name="Krishnen G."/>
            <person name="Kennedy I."/>
            <person name="Paterson A.H."/>
            <person name="Gonzalez V."/>
            <person name="Mavingui P."/>
            <person name="Zhulin I.B."/>
        </authorList>
    </citation>
    <scope>NUCLEOTIDE SEQUENCE [LARGE SCALE GENOMIC DNA]</scope>
    <source>
        <strain evidence="2">4B</strain>
    </source>
</reference>
<organism evidence="1 2">
    <name type="scientific">Azospirillum lipoferum (strain 4B)</name>
    <dbReference type="NCBI Taxonomy" id="862719"/>
    <lineage>
        <taxon>Bacteria</taxon>
        <taxon>Pseudomonadati</taxon>
        <taxon>Pseudomonadota</taxon>
        <taxon>Alphaproteobacteria</taxon>
        <taxon>Rhodospirillales</taxon>
        <taxon>Azospirillaceae</taxon>
        <taxon>Azospirillum</taxon>
    </lineage>
</organism>
<dbReference type="KEGG" id="ali:AZOLI_p60155"/>
<sequence>MNEADIEIWRRNIRQDTLFRYHYAMADALERNGDLSAAIAALERGLSIAPMRAEAVVRLRDMLERVGQTERAAALHADAEAGFPHYEVTGWTRVGDLARQDGALEGRLDLAISSYRSALARQSGFMEARYGLLCALLDKGENSVSQEELLTLTDQPILDEERKIYWAGEFQEIAEKNLGIGHTDLAASLFRLSRNLDPSSGRPDMQLGLIALGRLDISEAYEAFMAAIRHDSGLADAFLYLGFCHLAVDRVDDAIAVLRQACSLDANGVTMGALGLAFHRAGWIGEATTCYSKALELWPNSASSHVYMALGQMAQGQMERADASLETAIGIKADSFAFMQRAVLSSRLGKTADSQNALRRSLEQPEWVRLQVAIHPFAREELTDAYRELGIDVPSSIDLK</sequence>
<dbReference type="InterPro" id="IPR037919">
    <property type="entry name" value="OGT"/>
</dbReference>
<dbReference type="GO" id="GO:0006493">
    <property type="term" value="P:protein O-linked glycosylation"/>
    <property type="evidence" value="ECO:0007669"/>
    <property type="project" value="InterPro"/>
</dbReference>
<dbReference type="Pfam" id="PF13432">
    <property type="entry name" value="TPR_16"/>
    <property type="match status" value="1"/>
</dbReference>
<dbReference type="PANTHER" id="PTHR44366">
    <property type="entry name" value="UDP-N-ACETYLGLUCOSAMINE--PEPTIDE N-ACETYLGLUCOSAMINYLTRANSFERASE 110 KDA SUBUNIT"/>
    <property type="match status" value="1"/>
</dbReference>
<dbReference type="InterPro" id="IPR011990">
    <property type="entry name" value="TPR-like_helical_dom_sf"/>
</dbReference>
<dbReference type="Proteomes" id="UP000005667">
    <property type="component" value="Plasmid AZO_p6"/>
</dbReference>
<geneLocation type="plasmid" evidence="1 2">
    <name>AZO_p6</name>
</geneLocation>
<dbReference type="GO" id="GO:0097363">
    <property type="term" value="F:protein O-acetylglucosaminyltransferase activity"/>
    <property type="evidence" value="ECO:0007669"/>
    <property type="project" value="TreeGrafter"/>
</dbReference>
<dbReference type="SUPFAM" id="SSF48452">
    <property type="entry name" value="TPR-like"/>
    <property type="match status" value="1"/>
</dbReference>
<dbReference type="InterPro" id="IPR019734">
    <property type="entry name" value="TPR_rpt"/>
</dbReference>
<protein>
    <submittedName>
        <fullName evidence="1">Uncharacterized protein</fullName>
    </submittedName>
</protein>
<dbReference type="PANTHER" id="PTHR44366:SF1">
    <property type="entry name" value="UDP-N-ACETYLGLUCOSAMINE--PEPTIDE N-ACETYLGLUCOSAMINYLTRANSFERASE 110 KDA SUBUNIT"/>
    <property type="match status" value="1"/>
</dbReference>
<dbReference type="RefSeq" id="WP_014189991.1">
    <property type="nucleotide sequence ID" value="NC_016588.1"/>
</dbReference>
<dbReference type="AlphaFoldDB" id="G7ZJ32"/>
<dbReference type="Pfam" id="PF13181">
    <property type="entry name" value="TPR_8"/>
    <property type="match status" value="1"/>
</dbReference>